<dbReference type="KEGG" id="vaq:FIV01_08545"/>
<dbReference type="OrthoDB" id="9816070at2"/>
<dbReference type="PANTHER" id="PTHR33178">
    <property type="match status" value="1"/>
</dbReference>
<dbReference type="AlphaFoldDB" id="A0A5P9CJQ8"/>
<evidence type="ECO:0000256" key="1">
    <source>
        <dbReference type="ARBA" id="ARBA00011738"/>
    </source>
</evidence>
<feature type="domain" description="Stress-response A/B barrel" evidence="2">
    <location>
        <begin position="2"/>
        <end position="96"/>
    </location>
</feature>
<gene>
    <name evidence="3" type="ORF">FIV01_08545</name>
</gene>
<dbReference type="SMART" id="SM00886">
    <property type="entry name" value="Dabb"/>
    <property type="match status" value="1"/>
</dbReference>
<evidence type="ECO:0000313" key="4">
    <source>
        <dbReference type="Proteomes" id="UP000326936"/>
    </source>
</evidence>
<dbReference type="Gene3D" id="3.30.70.100">
    <property type="match status" value="1"/>
</dbReference>
<reference evidence="3 4" key="1">
    <citation type="submission" date="2019-10" db="EMBL/GenBank/DDBJ databases">
        <title>Complete genome sequence of Vibrio sp. strain THAF100, isolated from non-filtered water from the water column of tank 6 of a marine aquarium containing stony-coral fragments. Water maintained at 26 degree C.</title>
        <authorList>
            <person name="Ruckert C."/>
            <person name="Franco A."/>
            <person name="Kalinowski J."/>
            <person name="Glaeser S."/>
        </authorList>
    </citation>
    <scope>NUCLEOTIDE SEQUENCE [LARGE SCALE GENOMIC DNA]</scope>
    <source>
        <strain evidence="3 4">THAF100</strain>
    </source>
</reference>
<dbReference type="PROSITE" id="PS51502">
    <property type="entry name" value="S_R_A_B_BARREL"/>
    <property type="match status" value="1"/>
</dbReference>
<dbReference type="Proteomes" id="UP000326936">
    <property type="component" value="Chromosome"/>
</dbReference>
<name>A0A5P9CJQ8_9VIBR</name>
<dbReference type="Pfam" id="PF07876">
    <property type="entry name" value="Dabb"/>
    <property type="match status" value="1"/>
</dbReference>
<dbReference type="EMBL" id="CP045350">
    <property type="protein sequence ID" value="QFT26475.1"/>
    <property type="molecule type" value="Genomic_DNA"/>
</dbReference>
<evidence type="ECO:0000259" key="2">
    <source>
        <dbReference type="PROSITE" id="PS51502"/>
    </source>
</evidence>
<dbReference type="PANTHER" id="PTHR33178:SF10">
    <property type="entry name" value="STRESS-RESPONSE A_B BARREL DOMAIN-CONTAINING PROTEIN"/>
    <property type="match status" value="1"/>
</dbReference>
<protein>
    <submittedName>
        <fullName evidence="3">Stress responsive A/B Barrel Domain protein</fullName>
    </submittedName>
</protein>
<evidence type="ECO:0000313" key="3">
    <source>
        <dbReference type="EMBL" id="QFT26475.1"/>
    </source>
</evidence>
<sequence length="98" mass="11453">MIRHILLIQFKADATPRQIEELKQSFLSMPDLIEGVEHVEWGINDSPEGKNKNYTHCVMMTFTDEAGRERYLPHPNHDGLKDIFRPILEDIIVFDFTV</sequence>
<keyword evidence="4" id="KW-1185">Reference proteome</keyword>
<dbReference type="RefSeq" id="WP_152430614.1">
    <property type="nucleotide sequence ID" value="NZ_CBCSDK010000004.1"/>
</dbReference>
<accession>A0A5P9CJQ8</accession>
<comment type="subunit">
    <text evidence="1">Homodimer.</text>
</comment>
<dbReference type="InterPro" id="IPR044662">
    <property type="entry name" value="HS1/DABB1-like"/>
</dbReference>
<dbReference type="InterPro" id="IPR011008">
    <property type="entry name" value="Dimeric_a/b-barrel"/>
</dbReference>
<dbReference type="InterPro" id="IPR013097">
    <property type="entry name" value="Dabb"/>
</dbReference>
<dbReference type="SUPFAM" id="SSF54909">
    <property type="entry name" value="Dimeric alpha+beta barrel"/>
    <property type="match status" value="1"/>
</dbReference>
<organism evidence="3 4">
    <name type="scientific">Vibrio aquimaris</name>
    <dbReference type="NCBI Taxonomy" id="2587862"/>
    <lineage>
        <taxon>Bacteria</taxon>
        <taxon>Pseudomonadati</taxon>
        <taxon>Pseudomonadota</taxon>
        <taxon>Gammaproteobacteria</taxon>
        <taxon>Vibrionales</taxon>
        <taxon>Vibrionaceae</taxon>
        <taxon>Vibrio</taxon>
    </lineage>
</organism>
<proteinExistence type="predicted"/>